<gene>
    <name evidence="2" type="ORF">PTRA_a2920</name>
</gene>
<keyword evidence="1" id="KW-1133">Transmembrane helix</keyword>
<feature type="transmembrane region" description="Helical" evidence="1">
    <location>
        <begin position="67"/>
        <end position="84"/>
    </location>
</feature>
<dbReference type="RefSeq" id="WP_058374057.1">
    <property type="nucleotide sequence ID" value="NZ_CP011034.1"/>
</dbReference>
<name>A0A0U2LPY2_9GAMM</name>
<reference evidence="2 3" key="1">
    <citation type="submission" date="2015-03" db="EMBL/GenBank/DDBJ databases">
        <authorList>
            <person name="Murphy D."/>
        </authorList>
    </citation>
    <scope>NUCLEOTIDE SEQUENCE [LARGE SCALE GENOMIC DNA]</scope>
    <source>
        <strain evidence="2 3">KMM 520</strain>
    </source>
</reference>
<evidence type="ECO:0000256" key="1">
    <source>
        <dbReference type="SAM" id="Phobius"/>
    </source>
</evidence>
<accession>A0A0U2LPY2</accession>
<dbReference type="EMBL" id="CP011034">
    <property type="protein sequence ID" value="ALS33958.1"/>
    <property type="molecule type" value="Genomic_DNA"/>
</dbReference>
<keyword evidence="1" id="KW-0472">Membrane</keyword>
<organism evidence="2">
    <name type="scientific">Pseudoalteromonas translucida KMM 520</name>
    <dbReference type="NCBI Taxonomy" id="1315283"/>
    <lineage>
        <taxon>Bacteria</taxon>
        <taxon>Pseudomonadati</taxon>
        <taxon>Pseudomonadota</taxon>
        <taxon>Gammaproteobacteria</taxon>
        <taxon>Alteromonadales</taxon>
        <taxon>Pseudoalteromonadaceae</taxon>
        <taxon>Pseudoalteromonas</taxon>
    </lineage>
</organism>
<feature type="transmembrane region" description="Helical" evidence="1">
    <location>
        <begin position="41"/>
        <end position="60"/>
    </location>
</feature>
<proteinExistence type="predicted"/>
<dbReference type="AlphaFoldDB" id="A0A0U2LPY2"/>
<dbReference type="Proteomes" id="UP000065261">
    <property type="component" value="Chromosome I"/>
</dbReference>
<evidence type="ECO:0000313" key="3">
    <source>
        <dbReference type="Proteomes" id="UP000065261"/>
    </source>
</evidence>
<protein>
    <submittedName>
        <fullName evidence="2">Uncharacterized protein</fullName>
    </submittedName>
</protein>
<evidence type="ECO:0000313" key="2">
    <source>
        <dbReference type="EMBL" id="ALS33958.1"/>
    </source>
</evidence>
<dbReference type="KEGG" id="ptn:PTRA_a2920"/>
<keyword evidence="1" id="KW-0812">Transmembrane</keyword>
<sequence length="107" mass="11587">MSILLILAGLIFCGASVFCFYKANYCACTRAGQCDNPVNHFWLGAITCALISLTFCCLALHVELGTLLWLTLMASCFLGAFISAKKSQKRKCANAIKVNALLINETS</sequence>
<dbReference type="OrthoDB" id="6292606at2"/>